<keyword evidence="2" id="KW-1185">Reference proteome</keyword>
<dbReference type="Proteomes" id="UP000694564">
    <property type="component" value="Chromosome 14"/>
</dbReference>
<sequence length="148" mass="16217">LPRYPQCTSGREDGGGLLTAQPAGFGSGKPVVSPTPCPSPLPLSSACDTHTDGNNFFQLRQKRERPAACASRGFSLLFWLQRLVPLTLIPLVLPFKFLCIRVSLSLIHHPRSSVPVLLCDGNVLVNCVSNRLCVYVCLWGWFIPFTGH</sequence>
<evidence type="ECO:0000313" key="2">
    <source>
        <dbReference type="Proteomes" id="UP000694564"/>
    </source>
</evidence>
<reference evidence="1" key="1">
    <citation type="submission" date="2025-08" db="UniProtKB">
        <authorList>
            <consortium name="Ensembl"/>
        </authorList>
    </citation>
    <scope>IDENTIFICATION</scope>
</reference>
<organism evidence="1 2">
    <name type="scientific">Sciurus vulgaris</name>
    <name type="common">Eurasian red squirrel</name>
    <dbReference type="NCBI Taxonomy" id="55149"/>
    <lineage>
        <taxon>Eukaryota</taxon>
        <taxon>Metazoa</taxon>
        <taxon>Chordata</taxon>
        <taxon>Craniata</taxon>
        <taxon>Vertebrata</taxon>
        <taxon>Euteleostomi</taxon>
        <taxon>Mammalia</taxon>
        <taxon>Eutheria</taxon>
        <taxon>Euarchontoglires</taxon>
        <taxon>Glires</taxon>
        <taxon>Rodentia</taxon>
        <taxon>Sciuromorpha</taxon>
        <taxon>Sciuridae</taxon>
        <taxon>Sciurinae</taxon>
        <taxon>Sciurini</taxon>
        <taxon>Sciurus</taxon>
    </lineage>
</organism>
<proteinExistence type="predicted"/>
<name>A0A8D2DZ56_SCIVU</name>
<dbReference type="Ensembl" id="ENSSVLT00005035496.1">
    <property type="protein sequence ID" value="ENSSVLP00005031975.1"/>
    <property type="gene ID" value="ENSSVLG00005025165.1"/>
</dbReference>
<protein>
    <submittedName>
        <fullName evidence="1">Uncharacterized protein</fullName>
    </submittedName>
</protein>
<accession>A0A8D2DZ56</accession>
<evidence type="ECO:0000313" key="1">
    <source>
        <dbReference type="Ensembl" id="ENSSVLP00005031975.1"/>
    </source>
</evidence>
<reference evidence="1" key="2">
    <citation type="submission" date="2025-09" db="UniProtKB">
        <authorList>
            <consortium name="Ensembl"/>
        </authorList>
    </citation>
    <scope>IDENTIFICATION</scope>
</reference>
<dbReference type="GeneTree" id="ENSGT00860000135288"/>
<dbReference type="AlphaFoldDB" id="A0A8D2DZ56"/>